<name>A0ABV7DVS3_9RHOB</name>
<gene>
    <name evidence="1" type="ORF">ACFOD6_11535</name>
</gene>
<evidence type="ECO:0008006" key="3">
    <source>
        <dbReference type="Google" id="ProtNLM"/>
    </source>
</evidence>
<evidence type="ECO:0000313" key="1">
    <source>
        <dbReference type="EMBL" id="MFC3086678.1"/>
    </source>
</evidence>
<dbReference type="EMBL" id="JBHRSM010000019">
    <property type="protein sequence ID" value="MFC3086678.1"/>
    <property type="molecule type" value="Genomic_DNA"/>
</dbReference>
<evidence type="ECO:0000313" key="2">
    <source>
        <dbReference type="Proteomes" id="UP001595445"/>
    </source>
</evidence>
<comment type="caution">
    <text evidence="1">The sequence shown here is derived from an EMBL/GenBank/DDBJ whole genome shotgun (WGS) entry which is preliminary data.</text>
</comment>
<organism evidence="1 2">
    <name type="scientific">Tabrizicola soli</name>
    <dbReference type="NCBI Taxonomy" id="2185115"/>
    <lineage>
        <taxon>Bacteria</taxon>
        <taxon>Pseudomonadati</taxon>
        <taxon>Pseudomonadota</taxon>
        <taxon>Alphaproteobacteria</taxon>
        <taxon>Rhodobacterales</taxon>
        <taxon>Paracoccaceae</taxon>
        <taxon>Tabrizicola</taxon>
    </lineage>
</organism>
<dbReference type="RefSeq" id="WP_242070226.1">
    <property type="nucleotide sequence ID" value="NZ_JAEACP010000015.1"/>
</dbReference>
<keyword evidence="2" id="KW-1185">Reference proteome</keyword>
<accession>A0ABV7DVS3</accession>
<dbReference type="Proteomes" id="UP001595445">
    <property type="component" value="Unassembled WGS sequence"/>
</dbReference>
<protein>
    <recommendedName>
        <fullName evidence="3">Lipoprotein</fullName>
    </recommendedName>
</protein>
<dbReference type="PROSITE" id="PS51257">
    <property type="entry name" value="PROKAR_LIPOPROTEIN"/>
    <property type="match status" value="1"/>
</dbReference>
<sequence length="152" mass="16281">MSLARPLLLLTLCATLAGCGGFRESRLNPLNWFGRSQPREAVAVQAQPGDPRPLVETVVGMSVEPMPGGAIVRARGLAPTQGWWAAELVRAETATEGALVYEFRLLPPTGPADVSTPQSREVDVAIFVSDYKLEQVGEIVVQGATNARSARR</sequence>
<proteinExistence type="predicted"/>
<reference evidence="2" key="1">
    <citation type="journal article" date="2019" name="Int. J. Syst. Evol. Microbiol.">
        <title>The Global Catalogue of Microorganisms (GCM) 10K type strain sequencing project: providing services to taxonomists for standard genome sequencing and annotation.</title>
        <authorList>
            <consortium name="The Broad Institute Genomics Platform"/>
            <consortium name="The Broad Institute Genome Sequencing Center for Infectious Disease"/>
            <person name="Wu L."/>
            <person name="Ma J."/>
        </authorList>
    </citation>
    <scope>NUCLEOTIDE SEQUENCE [LARGE SCALE GENOMIC DNA]</scope>
    <source>
        <strain evidence="2">KCTC 62102</strain>
    </source>
</reference>